<dbReference type="RefSeq" id="XP_009553120.1">
    <property type="nucleotide sequence ID" value="XM_009554825.1"/>
</dbReference>
<dbReference type="OrthoDB" id="10256089at2759"/>
<feature type="compositionally biased region" description="Gly residues" evidence="1">
    <location>
        <begin position="892"/>
        <end position="915"/>
    </location>
</feature>
<accession>W4JNH8</accession>
<dbReference type="Gene3D" id="1.20.1270.60">
    <property type="entry name" value="Arfaptin homology (AH) domain/BAR domain"/>
    <property type="match status" value="1"/>
</dbReference>
<name>W4JNH8_HETIT</name>
<feature type="compositionally biased region" description="Gly residues" evidence="1">
    <location>
        <begin position="1"/>
        <end position="13"/>
    </location>
</feature>
<feature type="compositionally biased region" description="Pro residues" evidence="1">
    <location>
        <begin position="214"/>
        <end position="235"/>
    </location>
</feature>
<keyword evidence="4" id="KW-1185">Reference proteome</keyword>
<feature type="region of interest" description="Disordered" evidence="1">
    <location>
        <begin position="947"/>
        <end position="1164"/>
    </location>
</feature>
<dbReference type="STRING" id="747525.W4JNH8"/>
<organism evidence="3 4">
    <name type="scientific">Heterobasidion irregulare (strain TC 32-1)</name>
    <dbReference type="NCBI Taxonomy" id="747525"/>
    <lineage>
        <taxon>Eukaryota</taxon>
        <taxon>Fungi</taxon>
        <taxon>Dikarya</taxon>
        <taxon>Basidiomycota</taxon>
        <taxon>Agaricomycotina</taxon>
        <taxon>Agaricomycetes</taxon>
        <taxon>Russulales</taxon>
        <taxon>Bondarzewiaceae</taxon>
        <taxon>Heterobasidion</taxon>
        <taxon>Heterobasidion annosum species complex</taxon>
    </lineage>
</organism>
<dbReference type="InterPro" id="IPR035899">
    <property type="entry name" value="DBL_dom_sf"/>
</dbReference>
<dbReference type="PROSITE" id="PS50010">
    <property type="entry name" value="DH_2"/>
    <property type="match status" value="1"/>
</dbReference>
<dbReference type="EMBL" id="KI925467">
    <property type="protein sequence ID" value="ETW74620.1"/>
    <property type="molecule type" value="Genomic_DNA"/>
</dbReference>
<dbReference type="Gene3D" id="1.20.900.10">
    <property type="entry name" value="Dbl homology (DH) domain"/>
    <property type="match status" value="1"/>
</dbReference>
<feature type="compositionally biased region" description="Low complexity" evidence="1">
    <location>
        <begin position="916"/>
        <end position="931"/>
    </location>
</feature>
<feature type="compositionally biased region" description="Pro residues" evidence="1">
    <location>
        <begin position="956"/>
        <end position="965"/>
    </location>
</feature>
<dbReference type="GeneID" id="20676711"/>
<dbReference type="Proteomes" id="UP000030671">
    <property type="component" value="Unassembled WGS sequence"/>
</dbReference>
<feature type="compositionally biased region" description="Low complexity" evidence="1">
    <location>
        <begin position="322"/>
        <end position="332"/>
    </location>
</feature>
<dbReference type="HOGENOM" id="CLU_004370_0_0_1"/>
<evidence type="ECO:0000313" key="3">
    <source>
        <dbReference type="EMBL" id="ETW74620.1"/>
    </source>
</evidence>
<feature type="compositionally biased region" description="Polar residues" evidence="1">
    <location>
        <begin position="1123"/>
        <end position="1132"/>
    </location>
</feature>
<dbReference type="PANTHER" id="PTHR22834:SF20">
    <property type="entry name" value="SH3 DOMAIN-CONTAINING PROTEIN"/>
    <property type="match status" value="1"/>
</dbReference>
<feature type="compositionally biased region" description="Low complexity" evidence="1">
    <location>
        <begin position="183"/>
        <end position="213"/>
    </location>
</feature>
<gene>
    <name evidence="3" type="ORF">HETIRDRAFT_456197</name>
</gene>
<dbReference type="InterPro" id="IPR027267">
    <property type="entry name" value="AH/BAR_dom_sf"/>
</dbReference>
<feature type="region of interest" description="Disordered" evidence="1">
    <location>
        <begin position="888"/>
        <end position="934"/>
    </location>
</feature>
<dbReference type="GO" id="GO:0005737">
    <property type="term" value="C:cytoplasm"/>
    <property type="evidence" value="ECO:0007669"/>
    <property type="project" value="TreeGrafter"/>
</dbReference>
<feature type="compositionally biased region" description="Low complexity" evidence="1">
    <location>
        <begin position="1054"/>
        <end position="1064"/>
    </location>
</feature>
<dbReference type="InterPro" id="IPR051492">
    <property type="entry name" value="Dynamin-Rho_GEF"/>
</dbReference>
<dbReference type="SUPFAM" id="SSF48065">
    <property type="entry name" value="DBL homology domain (DH-domain)"/>
    <property type="match status" value="1"/>
</dbReference>
<sequence length="1291" mass="134849">MAVSGRGGPGGAPERGAPDLTEAAPGRAGPVAGGSYFGAEGRLYGGGAPYNSLDALHVPLPRLASTAPRTQPWPCALHVPGRPADGGACEGAAVGAPASAPVPLVETQTRTRTVAGRRLDGDVGGDGDGGEAGAEGASQHAARARRVAGVLGPSTSSVDAYEPARPPLLPARSPLRPRPPTRPATATATSSHLLQHSSSSPPPSSSSSSSSSSPLPPPLPPPPPPPPADPHPSPPADDEEPSADEPAPGAAMPLLRNRSFGSLANLLDSLQPAPTPTNDLRSIPISSPSAPVALARPRSHSHSHSPSPPPSRSHVPPHAHSHSASSASSTPQPDKPLPVPPDPSAPPPAPAISKRTHALLELLSSERAYASDLALIRDIHIPLALGKEAPFPLPSAPASAAAAAAAATDTPTVIPSSASSRTLSTASSSTAVSSASGAAPAAAAAAPMTPHDAHTIFGNVAELALFSDAFSERLEDALGDVLEGGKGPDHVGEVFIEMIPHMEPPYKTYITHHPTAVAHLNALPQTPALAAYLAHTRTLAASLTHAWDLPSLLIKPVQRLLKYALLLAAVLDDTPDSHPDKPRLRTAKSMIEAVSRAVNEGRRRREVVRDILAAADPAAKKKPAPPVLALPLVLAAAVHIGRVTKGRPPLAPADTDETDAVARLEQRLKAALAYAHALARDALAWASAARALAAQLATWARAFGRALGITPEQASEAFDAFCAVADPQLTALSDALDATLRARLLPPLRALVESAAPPLRLLDALHALAPAHAALLHHSAARGRPPPALLDASQAYVALRGELRTELPKFLRLVDKALAHALQALAGWQARYWADVRDCWAELWDALRVEGERNAGAEETERVWRERWELVEREVAALGIVGAERAPLRARGSGGAGGGGSGGGNDDAAGGGGHSGSSQSHSSGSGNSNSSTTRAGAVASMLNALDPIRPSTASPSSPPPVPPPSSSRDPPRARPYGYGFAPALARAPSSSSSYAHAPAPRRRRSSESLHSIRSARSALSSTRSARTDDSALARPPPLPNSHSHSQPHTPPYPYHHQQQTQTQKQKQKQKQLPPPRRASAPLPLPLRKAPSQGRFAREAEPSPPDRDRDRGRDRDRDRGRLQRAQSLRQNFMDTFRAPRTGSRKARATQAQAQTPAYAPPAYGEPEDDYDYAYADDNPADADADADAAAADDAALITQWRGARALYTCRVVHACAPPPGVAYCGLPFFTLALGAAFDVLKEAGHPSAHRDLPLYVDDGEDCLLLVRERERERERGEGALGWVLASFVYPLE</sequence>
<dbReference type="InParanoid" id="W4JNH8"/>
<reference evidence="3 4" key="1">
    <citation type="journal article" date="2012" name="New Phytol.">
        <title>Insight into trade-off between wood decay and parasitism from the genome of a fungal forest pathogen.</title>
        <authorList>
            <person name="Olson A."/>
            <person name="Aerts A."/>
            <person name="Asiegbu F."/>
            <person name="Belbahri L."/>
            <person name="Bouzid O."/>
            <person name="Broberg A."/>
            <person name="Canback B."/>
            <person name="Coutinho P.M."/>
            <person name="Cullen D."/>
            <person name="Dalman K."/>
            <person name="Deflorio G."/>
            <person name="van Diepen L.T."/>
            <person name="Dunand C."/>
            <person name="Duplessis S."/>
            <person name="Durling M."/>
            <person name="Gonthier P."/>
            <person name="Grimwood J."/>
            <person name="Fossdal C.G."/>
            <person name="Hansson D."/>
            <person name="Henrissat B."/>
            <person name="Hietala A."/>
            <person name="Himmelstrand K."/>
            <person name="Hoffmeister D."/>
            <person name="Hogberg N."/>
            <person name="James T.Y."/>
            <person name="Karlsson M."/>
            <person name="Kohler A."/>
            <person name="Kues U."/>
            <person name="Lee Y.H."/>
            <person name="Lin Y.C."/>
            <person name="Lind M."/>
            <person name="Lindquist E."/>
            <person name="Lombard V."/>
            <person name="Lucas S."/>
            <person name="Lunden K."/>
            <person name="Morin E."/>
            <person name="Murat C."/>
            <person name="Park J."/>
            <person name="Raffaello T."/>
            <person name="Rouze P."/>
            <person name="Salamov A."/>
            <person name="Schmutz J."/>
            <person name="Solheim H."/>
            <person name="Stahlberg J."/>
            <person name="Velez H."/>
            <person name="de Vries R.P."/>
            <person name="Wiebenga A."/>
            <person name="Woodward S."/>
            <person name="Yakovlev I."/>
            <person name="Garbelotto M."/>
            <person name="Martin F."/>
            <person name="Grigoriev I.V."/>
            <person name="Stenlid J."/>
        </authorList>
    </citation>
    <scope>NUCLEOTIDE SEQUENCE [LARGE SCALE GENOMIC DNA]</scope>
    <source>
        <strain evidence="3 4">TC 32-1</strain>
    </source>
</reference>
<dbReference type="SMART" id="SM00325">
    <property type="entry name" value="RhoGEF"/>
    <property type="match status" value="1"/>
</dbReference>
<evidence type="ECO:0000259" key="2">
    <source>
        <dbReference type="PROSITE" id="PS50010"/>
    </source>
</evidence>
<evidence type="ECO:0000256" key="1">
    <source>
        <dbReference type="SAM" id="MobiDB-lite"/>
    </source>
</evidence>
<feature type="compositionally biased region" description="Low complexity" evidence="1">
    <location>
        <begin position="981"/>
        <end position="998"/>
    </location>
</feature>
<dbReference type="Pfam" id="PF00621">
    <property type="entry name" value="RhoGEF"/>
    <property type="match status" value="1"/>
</dbReference>
<protein>
    <recommendedName>
        <fullName evidence="2">DH domain-containing protein</fullName>
    </recommendedName>
</protein>
<feature type="compositionally biased region" description="Basic and acidic residues" evidence="1">
    <location>
        <begin position="1095"/>
        <end position="1120"/>
    </location>
</feature>
<dbReference type="GO" id="GO:0031991">
    <property type="term" value="P:regulation of actomyosin contractile ring contraction"/>
    <property type="evidence" value="ECO:0007669"/>
    <property type="project" value="TreeGrafter"/>
</dbReference>
<feature type="compositionally biased region" description="Low complexity" evidence="1">
    <location>
        <begin position="1008"/>
        <end position="1024"/>
    </location>
</feature>
<evidence type="ECO:0000313" key="4">
    <source>
        <dbReference type="Proteomes" id="UP000030671"/>
    </source>
</evidence>
<feature type="compositionally biased region" description="Pro residues" evidence="1">
    <location>
        <begin position="333"/>
        <end position="350"/>
    </location>
</feature>
<dbReference type="eggNOG" id="KOG3519">
    <property type="taxonomic scope" value="Eukaryota"/>
</dbReference>
<feature type="compositionally biased region" description="Low complexity" evidence="1">
    <location>
        <begin position="1147"/>
        <end position="1161"/>
    </location>
</feature>
<dbReference type="InterPro" id="IPR000219">
    <property type="entry name" value="DH_dom"/>
</dbReference>
<dbReference type="KEGG" id="hir:HETIRDRAFT_456197"/>
<dbReference type="GO" id="GO:0032955">
    <property type="term" value="P:regulation of division septum assembly"/>
    <property type="evidence" value="ECO:0007669"/>
    <property type="project" value="TreeGrafter"/>
</dbReference>
<feature type="region of interest" description="Disordered" evidence="1">
    <location>
        <begin position="108"/>
        <end position="352"/>
    </location>
</feature>
<proteinExistence type="predicted"/>
<feature type="domain" description="DH" evidence="2">
    <location>
        <begin position="354"/>
        <end position="601"/>
    </location>
</feature>
<feature type="region of interest" description="Disordered" evidence="1">
    <location>
        <begin position="1"/>
        <end position="35"/>
    </location>
</feature>
<dbReference type="SUPFAM" id="SSF103657">
    <property type="entry name" value="BAR/IMD domain-like"/>
    <property type="match status" value="1"/>
</dbReference>
<dbReference type="PANTHER" id="PTHR22834">
    <property type="entry name" value="NUCLEAR FUSION PROTEIN FUS2"/>
    <property type="match status" value="1"/>
</dbReference>
<dbReference type="GO" id="GO:0005085">
    <property type="term" value="F:guanyl-nucleotide exchange factor activity"/>
    <property type="evidence" value="ECO:0007669"/>
    <property type="project" value="InterPro"/>
</dbReference>
<feature type="compositionally biased region" description="Low complexity" evidence="1">
    <location>
        <begin position="1077"/>
        <end position="1091"/>
    </location>
</feature>